<protein>
    <recommendedName>
        <fullName evidence="2">Tritrans,polycis-undecaprenyl-diphosphate synthase (geranylgeranyl-diphosphate specific)</fullName>
        <ecNumber evidence="2">2.5.1.89</ecNumber>
    </recommendedName>
    <alternativeName>
        <fullName evidence="2">Undecaprenyl diphosphate synthase</fullName>
        <shortName evidence="2">UDS</shortName>
    </alternativeName>
    <alternativeName>
        <fullName evidence="2">Undecaprenyl pyrophosphate synthase</fullName>
        <shortName evidence="2">UPP synthase</shortName>
    </alternativeName>
</protein>
<keyword evidence="1 2" id="KW-0808">Transferase</keyword>
<organism evidence="3 4">
    <name type="scientific">Methanonatronarchaeum thermophilum</name>
    <dbReference type="NCBI Taxonomy" id="1927129"/>
    <lineage>
        <taxon>Archaea</taxon>
        <taxon>Methanobacteriati</taxon>
        <taxon>Methanobacteriota</taxon>
        <taxon>Methanonatronarchaeia</taxon>
        <taxon>Methanonatronarchaeales</taxon>
        <taxon>Methanonatronarchaeaceae</taxon>
        <taxon>Methanonatronarchaeum</taxon>
    </lineage>
</organism>
<dbReference type="OrthoDB" id="8293at2157"/>
<feature type="binding site" evidence="2">
    <location>
        <position position="64"/>
    </location>
    <ligand>
        <name>substrate</name>
    </ligand>
</feature>
<dbReference type="GO" id="GO:0016094">
    <property type="term" value="P:polyprenol biosynthetic process"/>
    <property type="evidence" value="ECO:0007669"/>
    <property type="project" value="TreeGrafter"/>
</dbReference>
<evidence type="ECO:0000256" key="2">
    <source>
        <dbReference type="HAMAP-Rule" id="MF_01139"/>
    </source>
</evidence>
<comment type="function">
    <text evidence="2">Catalyzes the sequential condensation of isopentenyl diphosphate (IPP) with geranylgeranyl diphosphate (GGPP) to yield (2Z,6Z,10Z,14Z,18Z,22Z,26Z,30E,34E,38E)-undecaprenyl diphosphate (tritrans,heptacis-UPP). It is probably the precursor of glycosyl carrier lipids.</text>
</comment>
<evidence type="ECO:0000313" key="3">
    <source>
        <dbReference type="EMBL" id="OUJ18116.1"/>
    </source>
</evidence>
<feature type="binding site" evidence="2">
    <location>
        <begin position="194"/>
        <end position="196"/>
    </location>
    <ligand>
        <name>substrate</name>
    </ligand>
</feature>
<dbReference type="Gene3D" id="3.40.1180.10">
    <property type="entry name" value="Decaprenyl diphosphate synthase-like"/>
    <property type="match status" value="1"/>
</dbReference>
<dbReference type="PANTHER" id="PTHR10291">
    <property type="entry name" value="DEHYDRODOLICHYL DIPHOSPHATE SYNTHASE FAMILY MEMBER"/>
    <property type="match status" value="1"/>
</dbReference>
<dbReference type="EC" id="2.5.1.89" evidence="2"/>
<feature type="binding site" evidence="2">
    <location>
        <position position="13"/>
    </location>
    <ligand>
        <name>Mg(2+)</name>
        <dbReference type="ChEBI" id="CHEBI:18420"/>
    </ligand>
</feature>
<comment type="caution">
    <text evidence="2">Lacks conserved residue(s) required for the propagation of feature annotation.</text>
</comment>
<feature type="active site" description="Proton acceptor" evidence="2">
    <location>
        <position position="61"/>
    </location>
</feature>
<feature type="binding site" evidence="2">
    <location>
        <position position="30"/>
    </location>
    <ligand>
        <name>substrate</name>
    </ligand>
</feature>
<feature type="binding site" evidence="2">
    <location>
        <begin position="14"/>
        <end position="17"/>
    </location>
    <ligand>
        <name>substrate</name>
    </ligand>
</feature>
<dbReference type="EMBL" id="MRZU01000004">
    <property type="protein sequence ID" value="OUJ18116.1"/>
    <property type="molecule type" value="Genomic_DNA"/>
</dbReference>
<dbReference type="SUPFAM" id="SSF64005">
    <property type="entry name" value="Undecaprenyl diphosphate synthase"/>
    <property type="match status" value="1"/>
</dbReference>
<dbReference type="CDD" id="cd00475">
    <property type="entry name" value="Cis_IPPS"/>
    <property type="match status" value="1"/>
</dbReference>
<dbReference type="InterPro" id="IPR018520">
    <property type="entry name" value="UPP_synth-like_CS"/>
</dbReference>
<comment type="cofactor">
    <cofactor evidence="2">
        <name>Mg(2+)</name>
        <dbReference type="ChEBI" id="CHEBI:18420"/>
    </cofactor>
    <text evidence="2">Binds 2 magnesium ions per subunit.</text>
</comment>
<dbReference type="Pfam" id="PF01255">
    <property type="entry name" value="Prenyltransf"/>
    <property type="match status" value="1"/>
</dbReference>
<keyword evidence="2" id="KW-0479">Metal-binding</keyword>
<dbReference type="InterPro" id="IPR001441">
    <property type="entry name" value="UPP_synth-like"/>
</dbReference>
<proteinExistence type="inferred from homology"/>
<name>A0A1Y3GFG1_9EURY</name>
<comment type="caution">
    <text evidence="3">The sequence shown here is derived from an EMBL/GenBank/DDBJ whole genome shotgun (WGS) entry which is preliminary data.</text>
</comment>
<keyword evidence="4" id="KW-1185">Reference proteome</keyword>
<feature type="binding site" evidence="2">
    <location>
        <position position="188"/>
    </location>
    <ligand>
        <name>substrate</name>
    </ligand>
</feature>
<dbReference type="HAMAP" id="MF_01139">
    <property type="entry name" value="ISPT"/>
    <property type="match status" value="1"/>
</dbReference>
<comment type="subunit">
    <text evidence="2">Homodimer.</text>
</comment>
<dbReference type="GO" id="GO:0000287">
    <property type="term" value="F:magnesium ion binding"/>
    <property type="evidence" value="ECO:0007669"/>
    <property type="project" value="UniProtKB-UniRule"/>
</dbReference>
<dbReference type="AlphaFoldDB" id="A0A1Y3GFG1"/>
<accession>A0A1Y3GFG1</accession>
<dbReference type="RefSeq" id="WP_086637413.1">
    <property type="nucleotide sequence ID" value="NZ_MRZU01000004.1"/>
</dbReference>
<feature type="binding site" evidence="2">
    <location>
        <begin position="58"/>
        <end position="60"/>
    </location>
    <ligand>
        <name>substrate</name>
    </ligand>
</feature>
<feature type="active site" evidence="2">
    <location>
        <position position="13"/>
    </location>
</feature>
<comment type="similarity">
    <text evidence="2">Belongs to the UPP synthase family.</text>
</comment>
<gene>
    <name evidence="2" type="primary">uppS</name>
    <name evidence="3" type="ORF">AMET1_1018</name>
</gene>
<dbReference type="NCBIfam" id="TIGR00055">
    <property type="entry name" value="uppS"/>
    <property type="match status" value="1"/>
</dbReference>
<comment type="catalytic activity">
    <reaction evidence="2">
        <text>geranylgeranyl diphosphate + 7 isopentenyl diphosphate = tri-trans,hepta-cis-undecaprenyl diphosphate + 7 diphosphate</text>
        <dbReference type="Rhea" id="RHEA:27622"/>
        <dbReference type="ChEBI" id="CHEBI:33019"/>
        <dbReference type="ChEBI" id="CHEBI:57533"/>
        <dbReference type="ChEBI" id="CHEBI:60388"/>
        <dbReference type="ChEBI" id="CHEBI:128769"/>
        <dbReference type="EC" id="2.5.1.89"/>
    </reaction>
</comment>
<keyword evidence="2" id="KW-0460">Magnesium</keyword>
<sequence length="240" mass="27910">MIENPNHVAIIQDGNRRYAYRRGNSAYKGHKEGVTTTKKILELSGKLGIKHLTIYALSTENLNRDPSELKDLFKLFKKEFNNIVDNPRIHKNEVRVRVIGKTELLPKKVKKAIDKAEKATQNYSKHYLNVALAYGSKTEITDAAKKIIKKVQKGKIKTEDINQKLISNHMYPHHLNEPKLPDVELMIRTGGDKRISNFLMWQSCGNNSPIYFSDHLWPEFDEKEFKKAIEHYKKQKQKQK</sequence>
<reference evidence="3 4" key="1">
    <citation type="submission" date="2016-12" db="EMBL/GenBank/DDBJ databases">
        <title>Discovery of methanogenic haloarchaea.</title>
        <authorList>
            <person name="Sorokin D.Y."/>
            <person name="Makarova K.S."/>
            <person name="Abbas B."/>
            <person name="Ferrer M."/>
            <person name="Golyshin P.N."/>
        </authorList>
    </citation>
    <scope>NUCLEOTIDE SEQUENCE [LARGE SCALE GENOMIC DNA]</scope>
    <source>
        <strain evidence="3">AMET1</strain>
    </source>
</reference>
<evidence type="ECO:0000313" key="4">
    <source>
        <dbReference type="Proteomes" id="UP000195137"/>
    </source>
</evidence>
<dbReference type="InterPro" id="IPR036424">
    <property type="entry name" value="UPP_synth-like_sf"/>
</dbReference>
<dbReference type="Proteomes" id="UP000195137">
    <property type="component" value="Unassembled WGS sequence"/>
</dbReference>
<dbReference type="PROSITE" id="PS01066">
    <property type="entry name" value="UPP_SYNTHASE"/>
    <property type="match status" value="1"/>
</dbReference>
<dbReference type="PANTHER" id="PTHR10291:SF43">
    <property type="entry name" value="DEHYDRODOLICHYL DIPHOSPHATE SYNTHASE COMPLEX SUBUNIT DHDDS"/>
    <property type="match status" value="1"/>
</dbReference>
<evidence type="ECO:0000256" key="1">
    <source>
        <dbReference type="ARBA" id="ARBA00022679"/>
    </source>
</evidence>
<dbReference type="GO" id="GO:0045547">
    <property type="term" value="F:ditrans,polycis-polyprenyl diphosphate synthase [(2E,6E)-farnesyl diphosphate specific] activity"/>
    <property type="evidence" value="ECO:0007669"/>
    <property type="project" value="TreeGrafter"/>
</dbReference>